<reference evidence="2" key="2">
    <citation type="submission" date="2016-10" db="EMBL/GenBank/DDBJ databases">
        <authorList>
            <person name="de Groot N.N."/>
        </authorList>
    </citation>
    <scope>NUCLEOTIDE SEQUENCE [LARGE SCALE GENOMIC DNA]</scope>
    <source>
        <strain evidence="2">CGMCC 1.12397</strain>
    </source>
</reference>
<dbReference type="SUPFAM" id="SSF53649">
    <property type="entry name" value="Alkaline phosphatase-like"/>
    <property type="match status" value="1"/>
</dbReference>
<dbReference type="Proteomes" id="UP000199289">
    <property type="component" value="Unassembled WGS sequence"/>
</dbReference>
<evidence type="ECO:0000313" key="2">
    <source>
        <dbReference type="EMBL" id="SDR13488.1"/>
    </source>
</evidence>
<keyword evidence="4" id="KW-1185">Reference proteome</keyword>
<evidence type="ECO:0008006" key="5">
    <source>
        <dbReference type="Google" id="ProtNLM"/>
    </source>
</evidence>
<dbReference type="Proteomes" id="UP000255421">
    <property type="component" value="Unassembled WGS sequence"/>
</dbReference>
<dbReference type="InterPro" id="IPR017850">
    <property type="entry name" value="Alkaline_phosphatase_core_sf"/>
</dbReference>
<dbReference type="EMBL" id="QQST01000004">
    <property type="protein sequence ID" value="RDI69696.1"/>
    <property type="molecule type" value="Genomic_DNA"/>
</dbReference>
<proteinExistence type="predicted"/>
<gene>
    <name evidence="1" type="ORF">DWB78_18165</name>
    <name evidence="2" type="ORF">SAMN05216278_3721</name>
</gene>
<dbReference type="EMBL" id="FNKQ01000006">
    <property type="protein sequence ID" value="SDR13488.1"/>
    <property type="molecule type" value="Genomic_DNA"/>
</dbReference>
<accession>A0A1H1GKS0</accession>
<dbReference type="RefSeq" id="WP_092539203.1">
    <property type="nucleotide sequence ID" value="NZ_FNKQ01000006.1"/>
</dbReference>
<evidence type="ECO:0000313" key="3">
    <source>
        <dbReference type="Proteomes" id="UP000199289"/>
    </source>
</evidence>
<evidence type="ECO:0000313" key="1">
    <source>
        <dbReference type="EMBL" id="RDI69696.1"/>
    </source>
</evidence>
<dbReference type="AlphaFoldDB" id="A0A1H1GKS0"/>
<sequence length="305" mass="34981">MDFKWWVSETVSRTQDEGIPGVLWGAERGYHKLLQFSSTLRPPGTPIWSLEWDLLLVVDACRFDLMRAVADEYDFIDSVDSTRSVNSVTRLWMEENFDEKYANQLHRTTYITGNPWSKEKVNDEAFDDVDHVWEDAWVEPGTVPPEPITDEVIRRGRDDSPDRMIAHYMQPHAPFIPEPDMGPGKQLDGFREQTEGDLWEALQRGELTEGEVWKGYLDNLRHVLDDIERLLKNVDAERVVITSDHGNGFGEWGIYGHPPDMPLNSLRTVPVVRTSAEDTGESVPSEERVSHDVSRNEQLEALGYV</sequence>
<reference evidence="3" key="1">
    <citation type="submission" date="2016-10" db="EMBL/GenBank/DDBJ databases">
        <authorList>
            <person name="Varghese N."/>
            <person name="Submissions S."/>
        </authorList>
    </citation>
    <scope>NUCLEOTIDE SEQUENCE [LARGE SCALE GENOMIC DNA]</scope>
    <source>
        <strain evidence="3">CGMCC 1.12397</strain>
    </source>
</reference>
<organism evidence="2 3">
    <name type="scientific">Halopelagius longus</name>
    <dbReference type="NCBI Taxonomy" id="1236180"/>
    <lineage>
        <taxon>Archaea</taxon>
        <taxon>Methanobacteriati</taxon>
        <taxon>Methanobacteriota</taxon>
        <taxon>Stenosarchaea group</taxon>
        <taxon>Halobacteria</taxon>
        <taxon>Halobacteriales</taxon>
        <taxon>Haloferacaceae</taxon>
    </lineage>
</organism>
<dbReference type="Gene3D" id="3.40.720.10">
    <property type="entry name" value="Alkaline Phosphatase, subunit A"/>
    <property type="match status" value="1"/>
</dbReference>
<name>A0A1H1GKS0_9EURY</name>
<dbReference type="OrthoDB" id="100846at2157"/>
<reference evidence="1 4" key="3">
    <citation type="submission" date="2018-07" db="EMBL/GenBank/DDBJ databases">
        <title>Genome sequence of extremly halophilic archaeon Halopelagius longus strain BC12-B1.</title>
        <authorList>
            <person name="Zhang X."/>
        </authorList>
    </citation>
    <scope>NUCLEOTIDE SEQUENCE [LARGE SCALE GENOMIC DNA]</scope>
    <source>
        <strain evidence="1 4">BC12-B1</strain>
    </source>
</reference>
<evidence type="ECO:0000313" key="4">
    <source>
        <dbReference type="Proteomes" id="UP000255421"/>
    </source>
</evidence>
<protein>
    <recommendedName>
        <fullName evidence="5">Sulfatase</fullName>
    </recommendedName>
</protein>